<gene>
    <name evidence="1" type="primary">ORF392</name>
</gene>
<dbReference type="AlphaFoldDB" id="A0A0B6XT57"/>
<reference evidence="1" key="1">
    <citation type="submission" date="2014-12" db="EMBL/GenBank/DDBJ databases">
        <title>Insight into the proteome of Arion vulgaris.</title>
        <authorList>
            <person name="Aradska J."/>
            <person name="Bulat T."/>
            <person name="Smidak R."/>
            <person name="Sarate P."/>
            <person name="Gangsoo J."/>
            <person name="Sialana F."/>
            <person name="Bilban M."/>
            <person name="Lubec G."/>
        </authorList>
    </citation>
    <scope>NUCLEOTIDE SEQUENCE</scope>
    <source>
        <tissue evidence="1">Skin</tissue>
    </source>
</reference>
<evidence type="ECO:0000313" key="1">
    <source>
        <dbReference type="EMBL" id="CEK47028.1"/>
    </source>
</evidence>
<dbReference type="EMBL" id="HACG01000163">
    <property type="protein sequence ID" value="CEK47028.1"/>
    <property type="molecule type" value="Transcribed_RNA"/>
</dbReference>
<proteinExistence type="predicted"/>
<sequence>RDAPGATYINRGFQPDDYIGSSQSSTVSNVHLQESSSDITKTDTCDSLDSYTYTDVYDTALVDDDNTFILT</sequence>
<feature type="non-terminal residue" evidence="1">
    <location>
        <position position="71"/>
    </location>
</feature>
<organism evidence="1">
    <name type="scientific">Arion vulgaris</name>
    <dbReference type="NCBI Taxonomy" id="1028688"/>
    <lineage>
        <taxon>Eukaryota</taxon>
        <taxon>Metazoa</taxon>
        <taxon>Spiralia</taxon>
        <taxon>Lophotrochozoa</taxon>
        <taxon>Mollusca</taxon>
        <taxon>Gastropoda</taxon>
        <taxon>Heterobranchia</taxon>
        <taxon>Euthyneura</taxon>
        <taxon>Panpulmonata</taxon>
        <taxon>Eupulmonata</taxon>
        <taxon>Stylommatophora</taxon>
        <taxon>Helicina</taxon>
        <taxon>Arionoidea</taxon>
        <taxon>Arionidae</taxon>
        <taxon>Arion</taxon>
    </lineage>
</organism>
<protein>
    <submittedName>
        <fullName evidence="1">Uncharacterized protein</fullName>
    </submittedName>
</protein>
<feature type="non-terminal residue" evidence="1">
    <location>
        <position position="1"/>
    </location>
</feature>
<name>A0A0B6XT57_9EUPU</name>
<accession>A0A0B6XT57</accession>